<keyword evidence="3" id="KW-1185">Reference proteome</keyword>
<organism evidence="2 3">
    <name type="scientific">Kitasatospora aureofaciens</name>
    <name type="common">Streptomyces aureofaciens</name>
    <dbReference type="NCBI Taxonomy" id="1894"/>
    <lineage>
        <taxon>Bacteria</taxon>
        <taxon>Bacillati</taxon>
        <taxon>Actinomycetota</taxon>
        <taxon>Actinomycetes</taxon>
        <taxon>Kitasatosporales</taxon>
        <taxon>Streptomycetaceae</taxon>
        <taxon>Kitasatospora</taxon>
    </lineage>
</organism>
<dbReference type="GeneID" id="97488191"/>
<dbReference type="KEGG" id="kau:B6264_26065"/>
<accession>A0A8H9I1D5</accession>
<dbReference type="Proteomes" id="UP000037395">
    <property type="component" value="Unassembled WGS sequence"/>
</dbReference>
<dbReference type="OrthoDB" id="3870553at2"/>
<dbReference type="RefSeq" id="WP_030555857.1">
    <property type="nucleotide sequence ID" value="NZ_BMUB01000014.1"/>
</dbReference>
<sequence length="73" mass="8236">MSTLWHQLAVMRTHLVFLADARRRGDAYGPFDFIPEITHRFAEGREGTVRPDGLLYFSRTSADGARETNLVAA</sequence>
<reference evidence="3" key="3">
    <citation type="submission" date="2016-08" db="EMBL/GenBank/DDBJ databases">
        <title>Sequencing, assembly and comparative genomics of S. aureofaciens ATCC 10762.</title>
        <authorList>
            <person name="Gradnigo J.S."/>
            <person name="Johnson N."/>
            <person name="Somerville G.A."/>
        </authorList>
    </citation>
    <scope>NUCLEOTIDE SEQUENCE [LARGE SCALE GENOMIC DNA]</scope>
    <source>
        <strain evidence="3">ATCC 10762 / DSM 40127 / CCM 3239 / JCM 4008 / LMG 5968 / NBRC 12843 / NCIMB 8234 / A-377</strain>
    </source>
</reference>
<evidence type="ECO:0000313" key="3">
    <source>
        <dbReference type="Proteomes" id="UP000037395"/>
    </source>
</evidence>
<evidence type="ECO:0000313" key="1">
    <source>
        <dbReference type="EMBL" id="GGU92127.1"/>
    </source>
</evidence>
<proteinExistence type="predicted"/>
<reference evidence="2 3" key="2">
    <citation type="submission" date="2014-07" db="EMBL/GenBank/DDBJ databases">
        <authorList>
            <person name="Zhang J.E."/>
            <person name="Yang H."/>
            <person name="Guo J."/>
            <person name="Deng Z."/>
            <person name="Luo H."/>
            <person name="Luo M."/>
            <person name="Zhao B."/>
        </authorList>
    </citation>
    <scope>NUCLEOTIDE SEQUENCE [LARGE SCALE GENOMIC DNA]</scope>
    <source>
        <strain evidence="2">ATCC 10762</strain>
        <strain evidence="3">ATCC 10762 / DSM 40127 / CCM 3239 / JCM 4008 / LMG 5968 / NBRC 12843 / NCIMB 8234 / A-377</strain>
    </source>
</reference>
<dbReference type="AlphaFoldDB" id="A0A1E7N227"/>
<protein>
    <submittedName>
        <fullName evidence="2">Uncharacterized protein</fullName>
    </submittedName>
</protein>
<reference evidence="2" key="4">
    <citation type="submission" date="2016-08" db="EMBL/GenBank/DDBJ databases">
        <title>Sequencing, Assembly and Comparative Genomics of S. aureofaciens ATCC 10762.</title>
        <authorList>
            <person name="Gradnigo J.S."/>
            <person name="Johnson N."/>
            <person name="Somerville G.A."/>
        </authorList>
    </citation>
    <scope>NUCLEOTIDE SEQUENCE [LARGE SCALE GENOMIC DNA]</scope>
    <source>
        <strain evidence="2">ATCC 10762</strain>
    </source>
</reference>
<reference evidence="1" key="5">
    <citation type="submission" date="2020-09" db="EMBL/GenBank/DDBJ databases">
        <authorList>
            <person name="Sun Q."/>
            <person name="Ohkuma M."/>
        </authorList>
    </citation>
    <scope>NUCLEOTIDE SEQUENCE</scope>
    <source>
        <strain evidence="1">JCM 4434</strain>
    </source>
</reference>
<comment type="caution">
    <text evidence="2">The sequence shown here is derived from an EMBL/GenBank/DDBJ whole genome shotgun (WGS) entry which is preliminary data.</text>
</comment>
<accession>A0A1E7N227</accession>
<dbReference type="EMBL" id="BMUB01000014">
    <property type="protein sequence ID" value="GGU92127.1"/>
    <property type="molecule type" value="Genomic_DNA"/>
</dbReference>
<reference evidence="1" key="1">
    <citation type="journal article" date="2014" name="Int. J. Syst. Evol. Microbiol.">
        <title>Complete genome sequence of Corynebacterium casei LMG S-19264T (=DSM 44701T), isolated from a smear-ripened cheese.</title>
        <authorList>
            <consortium name="US DOE Joint Genome Institute (JGI-PGF)"/>
            <person name="Walter F."/>
            <person name="Albersmeier A."/>
            <person name="Kalinowski J."/>
            <person name="Ruckert C."/>
        </authorList>
    </citation>
    <scope>NUCLEOTIDE SEQUENCE</scope>
    <source>
        <strain evidence="1">JCM 4434</strain>
    </source>
</reference>
<dbReference type="Proteomes" id="UP000610124">
    <property type="component" value="Unassembled WGS sequence"/>
</dbReference>
<name>A0A1E7N227_KITAU</name>
<evidence type="ECO:0000313" key="2">
    <source>
        <dbReference type="EMBL" id="OEV34748.1"/>
    </source>
</evidence>
<gene>
    <name evidence="1" type="ORF">GCM10010502_51850</name>
    <name evidence="2" type="ORF">HS99_0009705</name>
</gene>
<dbReference type="EMBL" id="JPRF03000043">
    <property type="protein sequence ID" value="OEV34748.1"/>
    <property type="molecule type" value="Genomic_DNA"/>
</dbReference>